<dbReference type="Proteomes" id="UP000186817">
    <property type="component" value="Unassembled WGS sequence"/>
</dbReference>
<dbReference type="OrthoDB" id="432987at2759"/>
<feature type="non-terminal residue" evidence="2">
    <location>
        <position position="256"/>
    </location>
</feature>
<dbReference type="AlphaFoldDB" id="A0A1Q8ZKE0"/>
<keyword evidence="3" id="KW-1185">Reference proteome</keyword>
<evidence type="ECO:0000313" key="3">
    <source>
        <dbReference type="Proteomes" id="UP000186817"/>
    </source>
</evidence>
<feature type="region of interest" description="Disordered" evidence="1">
    <location>
        <begin position="1"/>
        <end position="32"/>
    </location>
</feature>
<gene>
    <name evidence="2" type="ORF">AK812_SmicGene48863</name>
</gene>
<protein>
    <submittedName>
        <fullName evidence="2">Uncharacterized protein</fullName>
    </submittedName>
</protein>
<evidence type="ECO:0000256" key="1">
    <source>
        <dbReference type="SAM" id="MobiDB-lite"/>
    </source>
</evidence>
<feature type="region of interest" description="Disordered" evidence="1">
    <location>
        <begin position="46"/>
        <end position="66"/>
    </location>
</feature>
<feature type="region of interest" description="Disordered" evidence="1">
    <location>
        <begin position="212"/>
        <end position="256"/>
    </location>
</feature>
<evidence type="ECO:0000313" key="2">
    <source>
        <dbReference type="EMBL" id="OLP33863.1"/>
    </source>
</evidence>
<feature type="region of interest" description="Disordered" evidence="1">
    <location>
        <begin position="164"/>
        <end position="190"/>
    </location>
</feature>
<dbReference type="EMBL" id="LSRX01009102">
    <property type="protein sequence ID" value="OLP33863.1"/>
    <property type="molecule type" value="Genomic_DNA"/>
</dbReference>
<name>A0A1Q8ZKE0_SYMMI</name>
<feature type="compositionally biased region" description="Polar residues" evidence="1">
    <location>
        <begin position="214"/>
        <end position="228"/>
    </location>
</feature>
<sequence length="256" mass="27202">MEENSCAMEVLRRRRSTSVVRERAASEGNDNVDAAAVMQEPGSGALEVRGEAGPSGAQGPNPFWSPRAQQAFADHQRRLQGVSADPGHIPALALGDADSNQQRLVAPAGQPVVFGPTAVSSRIEVGLDGSLQNQRELNDRELGENASPGSEASFLSRLEKGVEPGISPAESQEPELIPGGLDEGPARTPAELRHLIKGLWEESQRLNARVQYLESKTSSQRTSTNSAASVRDLPASPETAEQHDGDAKSQESQGVQ</sequence>
<organism evidence="2 3">
    <name type="scientific">Symbiodinium microadriaticum</name>
    <name type="common">Dinoflagellate</name>
    <name type="synonym">Zooxanthella microadriatica</name>
    <dbReference type="NCBI Taxonomy" id="2951"/>
    <lineage>
        <taxon>Eukaryota</taxon>
        <taxon>Sar</taxon>
        <taxon>Alveolata</taxon>
        <taxon>Dinophyceae</taxon>
        <taxon>Suessiales</taxon>
        <taxon>Symbiodiniaceae</taxon>
        <taxon>Symbiodinium</taxon>
    </lineage>
</organism>
<proteinExistence type="predicted"/>
<reference evidence="2 3" key="1">
    <citation type="submission" date="2016-02" db="EMBL/GenBank/DDBJ databases">
        <title>Genome analysis of coral dinoflagellate symbionts highlights evolutionary adaptations to a symbiotic lifestyle.</title>
        <authorList>
            <person name="Aranda M."/>
            <person name="Li Y."/>
            <person name="Liew Y.J."/>
            <person name="Baumgarten S."/>
            <person name="Simakov O."/>
            <person name="Wilson M."/>
            <person name="Piel J."/>
            <person name="Ashoor H."/>
            <person name="Bougouffa S."/>
            <person name="Bajic V.B."/>
            <person name="Ryu T."/>
            <person name="Ravasi T."/>
            <person name="Bayer T."/>
            <person name="Micklem G."/>
            <person name="Kim H."/>
            <person name="Bhak J."/>
            <person name="Lajeunesse T.C."/>
            <person name="Voolstra C.R."/>
        </authorList>
    </citation>
    <scope>NUCLEOTIDE SEQUENCE [LARGE SCALE GENOMIC DNA]</scope>
    <source>
        <strain evidence="2 3">CCMP2467</strain>
    </source>
</reference>
<accession>A0A1Q8ZKE0</accession>
<feature type="compositionally biased region" description="Basic and acidic residues" evidence="1">
    <location>
        <begin position="240"/>
        <end position="249"/>
    </location>
</feature>
<comment type="caution">
    <text evidence="2">The sequence shown here is derived from an EMBL/GenBank/DDBJ whole genome shotgun (WGS) entry which is preliminary data.</text>
</comment>